<dbReference type="OrthoDB" id="550646at2759"/>
<comment type="subcellular location">
    <subcellularLocation>
        <location evidence="3">Endosome membrane</location>
        <topology evidence="3">Multi-pass membrane protein</topology>
    </subcellularLocation>
</comment>
<evidence type="ECO:0000256" key="6">
    <source>
        <dbReference type="ARBA" id="ARBA00022496"/>
    </source>
</evidence>
<evidence type="ECO:0000256" key="16">
    <source>
        <dbReference type="ARBA" id="ARBA00023065"/>
    </source>
</evidence>
<dbReference type="GO" id="GO:0015677">
    <property type="term" value="P:copper ion import"/>
    <property type="evidence" value="ECO:0007669"/>
    <property type="project" value="TreeGrafter"/>
</dbReference>
<keyword evidence="7" id="KW-0285">Flavoprotein</keyword>
<evidence type="ECO:0000256" key="2">
    <source>
        <dbReference type="ARBA" id="ARBA00001974"/>
    </source>
</evidence>
<evidence type="ECO:0000256" key="8">
    <source>
        <dbReference type="ARBA" id="ARBA00022692"/>
    </source>
</evidence>
<keyword evidence="10" id="KW-0967">Endosome</keyword>
<evidence type="ECO:0000256" key="21">
    <source>
        <dbReference type="SAM" id="Phobius"/>
    </source>
</evidence>
<evidence type="ECO:0000256" key="17">
    <source>
        <dbReference type="ARBA" id="ARBA00023136"/>
    </source>
</evidence>
<keyword evidence="16" id="KW-0406">Ion transport</keyword>
<dbReference type="InterPro" id="IPR028939">
    <property type="entry name" value="P5C_Rdtase_cat_N"/>
</dbReference>
<evidence type="ECO:0000256" key="9">
    <source>
        <dbReference type="ARBA" id="ARBA00022723"/>
    </source>
</evidence>
<comment type="similarity">
    <text evidence="4">Belongs to the STEAP family.</text>
</comment>
<evidence type="ECO:0000313" key="24">
    <source>
        <dbReference type="EMBL" id="KAJ8376965.1"/>
    </source>
</evidence>
<evidence type="ECO:0000313" key="25">
    <source>
        <dbReference type="Proteomes" id="UP001152622"/>
    </source>
</evidence>
<dbReference type="InterPro" id="IPR051267">
    <property type="entry name" value="STEAP_metalloreductase"/>
</dbReference>
<dbReference type="GO" id="GO:0008823">
    <property type="term" value="F:cupric reductase (NADH) activity"/>
    <property type="evidence" value="ECO:0007669"/>
    <property type="project" value="TreeGrafter"/>
</dbReference>
<accession>A0A9Q1JC45</accession>
<feature type="transmembrane region" description="Helical" evidence="21">
    <location>
        <begin position="169"/>
        <end position="190"/>
    </location>
</feature>
<feature type="domain" description="Pyrroline-5-carboxylate reductase catalytic N-terminal" evidence="23">
    <location>
        <begin position="443"/>
        <end position="529"/>
    </location>
</feature>
<dbReference type="Proteomes" id="UP001152622">
    <property type="component" value="Chromosome 2"/>
</dbReference>
<evidence type="ECO:0008006" key="26">
    <source>
        <dbReference type="Google" id="ProtNLM"/>
    </source>
</evidence>
<keyword evidence="11" id="KW-0274">FAD</keyword>
<dbReference type="EMBL" id="JAINUF010000002">
    <property type="protein sequence ID" value="KAJ8376965.1"/>
    <property type="molecule type" value="Genomic_DNA"/>
</dbReference>
<evidence type="ECO:0000259" key="23">
    <source>
        <dbReference type="Pfam" id="PF03807"/>
    </source>
</evidence>
<protein>
    <recommendedName>
        <fullName evidence="26">Metalloreductase STEAP2</fullName>
    </recommendedName>
</protein>
<proteinExistence type="inferred from homology"/>
<feature type="transmembrane region" description="Helical" evidence="21">
    <location>
        <begin position="715"/>
        <end position="736"/>
    </location>
</feature>
<dbReference type="GO" id="GO:0010008">
    <property type="term" value="C:endosome membrane"/>
    <property type="evidence" value="ECO:0007669"/>
    <property type="project" value="UniProtKB-SubCell"/>
</dbReference>
<evidence type="ECO:0000256" key="4">
    <source>
        <dbReference type="ARBA" id="ARBA00007729"/>
    </source>
</evidence>
<evidence type="ECO:0000256" key="13">
    <source>
        <dbReference type="ARBA" id="ARBA00023002"/>
    </source>
</evidence>
<keyword evidence="9" id="KW-0479">Metal-binding</keyword>
<comment type="cofactor">
    <cofactor evidence="1">
        <name>heme b</name>
        <dbReference type="ChEBI" id="CHEBI:60344"/>
    </cofactor>
</comment>
<dbReference type="AlphaFoldDB" id="A0A9Q1JC45"/>
<feature type="transmembrane region" description="Helical" evidence="21">
    <location>
        <begin position="826"/>
        <end position="847"/>
    </location>
</feature>
<sequence length="896" mass="100706">MHSDHSFLVTKDVQLVWAGVAPILTTVLSFWENPEGREEAPRDGALRLPLQTPFLLEDFEFPAGVRLRDMPLLPLWRLPLKLAASVAAVTFLYTLVRDVLQPYVSQGRNDCYKIPILVMNKTLPWSSITLLALVYLPGVLAALLQLHRGTKYRHFPGWLDSWMSMRKQLGLLAFFLASLHAMYSLCYPMRRSYRYKLLNWAYQQVKQDKANAWVEDDVWRMEIYVSLGILGLAALALVAISSLPSVSDALSWREFQCVQRSLGYGALLLAMAHALVYGWRKWAEPKHFVWYTPPSFILACLLPGVVLLAKGVLLLPCLARKLGRIRRGWERPRPPPSQQDSLPVGSWETAERTPPATTSSAISVCETPLRGLNQAGKSGYHTESQLYCPHATYERPPDSTSDTEGLKMDTISMMGNSPLNANENFLPSLAKNGLKESSGKPYVAIIGSGDFSKCLTIRLLRCGYRVAVGSRQPKRAAEFFPHVVDVTNHEDAVGKAGVVILAVRREHYASLWGLKRPLAGKVLVDVSNNVRMNQYPESNAEYLASLFPDSRVVKAFNAISAWAMQSGPMDASRQVCVCGNSVEGRQQVVELARRLNFVPVDMGTLSSAREIENMPLHLFTPWKGPVLAAVSLSILFFVYSFVRDIVHPYIHSQQSDFYRIPVEIVNKTLPVVSITLLALVYLAGLLAAAHQLYYRTKYRRFPHWLEDWLQSRKQFGLLSFFFAGIHVLYSLCLPLRRSERYLVLNTAFQQVRADVENSWNEEEVWRVEMYLSFGIMSLGLLSLLAVTSIPSVNSALNWREFSFIQSTLGYIALADSYRFYLPPSFAVALVLPVMVILGKVVLLLPCVGRRLKRIRRGGDECGQRRRDDAPGSAAAHVSPERITIIVIYADQSRGSI</sequence>
<evidence type="ECO:0000256" key="12">
    <source>
        <dbReference type="ARBA" id="ARBA00022989"/>
    </source>
</evidence>
<evidence type="ECO:0000256" key="19">
    <source>
        <dbReference type="ARBA" id="ARBA00049387"/>
    </source>
</evidence>
<dbReference type="Pfam" id="PF01794">
    <property type="entry name" value="Ferric_reduct"/>
    <property type="match status" value="2"/>
</dbReference>
<comment type="cofactor">
    <cofactor evidence="2">
        <name>FAD</name>
        <dbReference type="ChEBI" id="CHEBI:57692"/>
    </cofactor>
</comment>
<keyword evidence="13" id="KW-0560">Oxidoreductase</keyword>
<dbReference type="Gene3D" id="3.40.50.720">
    <property type="entry name" value="NAD(P)-binding Rossmann-like Domain"/>
    <property type="match status" value="1"/>
</dbReference>
<evidence type="ECO:0000256" key="20">
    <source>
        <dbReference type="SAM" id="MobiDB-lite"/>
    </source>
</evidence>
<evidence type="ECO:0000256" key="10">
    <source>
        <dbReference type="ARBA" id="ARBA00022753"/>
    </source>
</evidence>
<comment type="catalytic activity">
    <reaction evidence="19">
        <text>2 Fe(2+) + NADP(+) + H(+) = 2 Fe(3+) + NADPH</text>
        <dbReference type="Rhea" id="RHEA:71767"/>
        <dbReference type="ChEBI" id="CHEBI:15378"/>
        <dbReference type="ChEBI" id="CHEBI:29033"/>
        <dbReference type="ChEBI" id="CHEBI:29034"/>
        <dbReference type="ChEBI" id="CHEBI:57783"/>
        <dbReference type="ChEBI" id="CHEBI:58349"/>
    </reaction>
    <physiologicalReaction direction="right-to-left" evidence="19">
        <dbReference type="Rhea" id="RHEA:71769"/>
    </physiologicalReaction>
</comment>
<feature type="transmembrane region" description="Helical" evidence="21">
    <location>
        <begin position="125"/>
        <end position="144"/>
    </location>
</feature>
<evidence type="ECO:0000256" key="18">
    <source>
        <dbReference type="ARBA" id="ARBA00048958"/>
    </source>
</evidence>
<keyword evidence="17 21" id="KW-0472">Membrane</keyword>
<evidence type="ECO:0000256" key="11">
    <source>
        <dbReference type="ARBA" id="ARBA00022827"/>
    </source>
</evidence>
<reference evidence="24" key="1">
    <citation type="journal article" date="2023" name="Science">
        <title>Genome structures resolve the early diversification of teleost fishes.</title>
        <authorList>
            <person name="Parey E."/>
            <person name="Louis A."/>
            <person name="Montfort J."/>
            <person name="Bouchez O."/>
            <person name="Roques C."/>
            <person name="Iampietro C."/>
            <person name="Lluch J."/>
            <person name="Castinel A."/>
            <person name="Donnadieu C."/>
            <person name="Desvignes T."/>
            <person name="Floi Bucao C."/>
            <person name="Jouanno E."/>
            <person name="Wen M."/>
            <person name="Mejri S."/>
            <person name="Dirks R."/>
            <person name="Jansen H."/>
            <person name="Henkel C."/>
            <person name="Chen W.J."/>
            <person name="Zahm M."/>
            <person name="Cabau C."/>
            <person name="Klopp C."/>
            <person name="Thompson A.W."/>
            <person name="Robinson-Rechavi M."/>
            <person name="Braasch I."/>
            <person name="Lecointre G."/>
            <person name="Bobe J."/>
            <person name="Postlethwait J.H."/>
            <person name="Berthelot C."/>
            <person name="Roest Crollius H."/>
            <person name="Guiguen Y."/>
        </authorList>
    </citation>
    <scope>NUCLEOTIDE SEQUENCE</scope>
    <source>
        <strain evidence="24">WJC10195</strain>
    </source>
</reference>
<name>A0A9Q1JC45_SYNKA</name>
<keyword evidence="8 21" id="KW-0812">Transmembrane</keyword>
<feature type="transmembrane region" description="Helical" evidence="21">
    <location>
        <begin position="671"/>
        <end position="694"/>
    </location>
</feature>
<evidence type="ECO:0000256" key="1">
    <source>
        <dbReference type="ARBA" id="ARBA00001970"/>
    </source>
</evidence>
<keyword evidence="5" id="KW-0813">Transport</keyword>
<feature type="domain" description="Ferric oxidoreductase" evidence="22">
    <location>
        <begin position="671"/>
        <end position="813"/>
    </location>
</feature>
<keyword evidence="6" id="KW-0410">Iron transport</keyword>
<evidence type="ECO:0000256" key="14">
    <source>
        <dbReference type="ARBA" id="ARBA00023004"/>
    </source>
</evidence>
<dbReference type="GO" id="GO:0005886">
    <property type="term" value="C:plasma membrane"/>
    <property type="evidence" value="ECO:0007669"/>
    <property type="project" value="TreeGrafter"/>
</dbReference>
<feature type="transmembrane region" description="Helical" evidence="21">
    <location>
        <begin position="624"/>
        <end position="642"/>
    </location>
</feature>
<organism evidence="24 25">
    <name type="scientific">Synaphobranchus kaupii</name>
    <name type="common">Kaup's arrowtooth eel</name>
    <dbReference type="NCBI Taxonomy" id="118154"/>
    <lineage>
        <taxon>Eukaryota</taxon>
        <taxon>Metazoa</taxon>
        <taxon>Chordata</taxon>
        <taxon>Craniata</taxon>
        <taxon>Vertebrata</taxon>
        <taxon>Euteleostomi</taxon>
        <taxon>Actinopterygii</taxon>
        <taxon>Neopterygii</taxon>
        <taxon>Teleostei</taxon>
        <taxon>Anguilliformes</taxon>
        <taxon>Synaphobranchidae</taxon>
        <taxon>Synaphobranchus</taxon>
    </lineage>
</organism>
<evidence type="ECO:0000256" key="7">
    <source>
        <dbReference type="ARBA" id="ARBA00022630"/>
    </source>
</evidence>
<keyword evidence="12 21" id="KW-1133">Transmembrane helix</keyword>
<evidence type="ECO:0000259" key="22">
    <source>
        <dbReference type="Pfam" id="PF01794"/>
    </source>
</evidence>
<comment type="catalytic activity">
    <reaction evidence="18">
        <text>2 Cu(+) + NADP(+) + H(+) = 2 Cu(2+) + NADPH</text>
        <dbReference type="Rhea" id="RHEA:71771"/>
        <dbReference type="ChEBI" id="CHEBI:15378"/>
        <dbReference type="ChEBI" id="CHEBI:29036"/>
        <dbReference type="ChEBI" id="CHEBI:49552"/>
        <dbReference type="ChEBI" id="CHEBI:57783"/>
        <dbReference type="ChEBI" id="CHEBI:58349"/>
    </reaction>
    <physiologicalReaction direction="right-to-left" evidence="18">
        <dbReference type="Rhea" id="RHEA:71773"/>
    </physiologicalReaction>
</comment>
<feature type="domain" description="Ferric oxidoreductase" evidence="22">
    <location>
        <begin position="126"/>
        <end position="269"/>
    </location>
</feature>
<dbReference type="GO" id="GO:0046872">
    <property type="term" value="F:metal ion binding"/>
    <property type="evidence" value="ECO:0007669"/>
    <property type="project" value="UniProtKB-KW"/>
</dbReference>
<feature type="transmembrane region" description="Helical" evidence="21">
    <location>
        <begin position="223"/>
        <end position="240"/>
    </location>
</feature>
<dbReference type="InterPro" id="IPR036291">
    <property type="entry name" value="NAD(P)-bd_dom_sf"/>
</dbReference>
<evidence type="ECO:0000256" key="5">
    <source>
        <dbReference type="ARBA" id="ARBA00022448"/>
    </source>
</evidence>
<feature type="transmembrane region" description="Helical" evidence="21">
    <location>
        <begin position="295"/>
        <end position="319"/>
    </location>
</feature>
<keyword evidence="25" id="KW-1185">Reference proteome</keyword>
<keyword evidence="15" id="KW-0186">Copper</keyword>
<keyword evidence="14" id="KW-0408">Iron</keyword>
<dbReference type="SUPFAM" id="SSF51735">
    <property type="entry name" value="NAD(P)-binding Rossmann-fold domains"/>
    <property type="match status" value="1"/>
</dbReference>
<evidence type="ECO:0000256" key="15">
    <source>
        <dbReference type="ARBA" id="ARBA00023008"/>
    </source>
</evidence>
<dbReference type="GO" id="GO:0052851">
    <property type="term" value="F:ferric-chelate reductase (NADPH) activity"/>
    <property type="evidence" value="ECO:0007669"/>
    <property type="project" value="TreeGrafter"/>
</dbReference>
<dbReference type="PANTHER" id="PTHR14239">
    <property type="entry name" value="DUDULIN-RELATED"/>
    <property type="match status" value="1"/>
</dbReference>
<dbReference type="InterPro" id="IPR013130">
    <property type="entry name" value="Fe3_Rdtase_TM_dom"/>
</dbReference>
<dbReference type="PANTHER" id="PTHR14239:SF6">
    <property type="entry name" value="METALLOREDUCTASE STEAP2"/>
    <property type="match status" value="1"/>
</dbReference>
<feature type="transmembrane region" description="Helical" evidence="21">
    <location>
        <begin position="769"/>
        <end position="789"/>
    </location>
</feature>
<gene>
    <name evidence="24" type="ORF">SKAU_G00075450</name>
</gene>
<evidence type="ECO:0000256" key="3">
    <source>
        <dbReference type="ARBA" id="ARBA00004337"/>
    </source>
</evidence>
<comment type="caution">
    <text evidence="24">The sequence shown here is derived from an EMBL/GenBank/DDBJ whole genome shotgun (WGS) entry which is preliminary data.</text>
</comment>
<dbReference type="GO" id="GO:0006826">
    <property type="term" value="P:iron ion transport"/>
    <property type="evidence" value="ECO:0007669"/>
    <property type="project" value="UniProtKB-KW"/>
</dbReference>
<feature type="region of interest" description="Disordered" evidence="20">
    <location>
        <begin position="328"/>
        <end position="359"/>
    </location>
</feature>
<dbReference type="Pfam" id="PF03807">
    <property type="entry name" value="F420_oxidored"/>
    <property type="match status" value="1"/>
</dbReference>
<feature type="transmembrane region" description="Helical" evidence="21">
    <location>
        <begin position="261"/>
        <end position="279"/>
    </location>
</feature>
<dbReference type="FunFam" id="3.40.50.720:FF:000051">
    <property type="entry name" value="STEAP2 metalloreductase"/>
    <property type="match status" value="1"/>
</dbReference>